<accession>A0AC60A4D2</accession>
<evidence type="ECO:0000313" key="1">
    <source>
        <dbReference type="EMBL" id="CAN0554559.1"/>
    </source>
</evidence>
<gene>
    <name evidence="1" type="ORF">MRATA1EN22A_LOCUS26702</name>
</gene>
<dbReference type="Proteomes" id="UP001162501">
    <property type="component" value="Chromosome 7"/>
</dbReference>
<evidence type="ECO:0000313" key="2">
    <source>
        <dbReference type="Proteomes" id="UP001162501"/>
    </source>
</evidence>
<reference evidence="1" key="1">
    <citation type="submission" date="2023-05" db="EMBL/GenBank/DDBJ databases">
        <authorList>
            <consortium name="ELIXIR-Norway"/>
        </authorList>
    </citation>
    <scope>NUCLEOTIDE SEQUENCE</scope>
</reference>
<organism evidence="1 2">
    <name type="scientific">Rangifer tarandus platyrhynchus</name>
    <name type="common">Svalbard reindeer</name>
    <dbReference type="NCBI Taxonomy" id="3082113"/>
    <lineage>
        <taxon>Eukaryota</taxon>
        <taxon>Metazoa</taxon>
        <taxon>Chordata</taxon>
        <taxon>Craniata</taxon>
        <taxon>Vertebrata</taxon>
        <taxon>Euteleostomi</taxon>
        <taxon>Mammalia</taxon>
        <taxon>Eutheria</taxon>
        <taxon>Laurasiatheria</taxon>
        <taxon>Artiodactyla</taxon>
        <taxon>Ruminantia</taxon>
        <taxon>Pecora</taxon>
        <taxon>Cervidae</taxon>
        <taxon>Odocoileinae</taxon>
        <taxon>Rangifer</taxon>
    </lineage>
</organism>
<name>A0AC60A4D2_RANTA</name>
<dbReference type="EMBL" id="OX596091">
    <property type="protein sequence ID" value="CAN0554559.1"/>
    <property type="molecule type" value="Genomic_DNA"/>
</dbReference>
<protein>
    <submittedName>
        <fullName evidence="1">Uncharacterized protein</fullName>
    </submittedName>
</protein>
<proteinExistence type="predicted"/>
<sequence>MGGGTPRVCDKCPRIWERGGLTPKNSEVFAFCAPRGPDIRPEAGSGPSRSKKRKPSTRQGCQEVAGSYLGVLTGLNPPLGGIERPHNRDVYQAEGPEGRSSSKPQLRRGPAPVRRGHALATPP</sequence>
<reference evidence="1" key="2">
    <citation type="submission" date="2025-03" db="EMBL/GenBank/DDBJ databases">
        <authorList>
            <consortium name="ELIXIR-Norway"/>
            <consortium name="Elixir Norway"/>
        </authorList>
    </citation>
    <scope>NUCLEOTIDE SEQUENCE</scope>
</reference>